<dbReference type="SUPFAM" id="SSF57756">
    <property type="entry name" value="Retrovirus zinc finger-like domains"/>
    <property type="match status" value="1"/>
</dbReference>
<dbReference type="Proteomes" id="UP000886595">
    <property type="component" value="Unassembled WGS sequence"/>
</dbReference>
<evidence type="ECO:0000313" key="3">
    <source>
        <dbReference type="EMBL" id="KAG2275601.1"/>
    </source>
</evidence>
<dbReference type="PANTHER" id="PTHR31286:SF55">
    <property type="entry name" value="DUF4283 DOMAIN-CONTAINING PROTEIN"/>
    <property type="match status" value="1"/>
</dbReference>
<dbReference type="OrthoDB" id="1084905at2759"/>
<organism evidence="3 4">
    <name type="scientific">Brassica carinata</name>
    <name type="common">Ethiopian mustard</name>
    <name type="synonym">Abyssinian cabbage</name>
    <dbReference type="NCBI Taxonomy" id="52824"/>
    <lineage>
        <taxon>Eukaryota</taxon>
        <taxon>Viridiplantae</taxon>
        <taxon>Streptophyta</taxon>
        <taxon>Embryophyta</taxon>
        <taxon>Tracheophyta</taxon>
        <taxon>Spermatophyta</taxon>
        <taxon>Magnoliopsida</taxon>
        <taxon>eudicotyledons</taxon>
        <taxon>Gunneridae</taxon>
        <taxon>Pentapetalae</taxon>
        <taxon>rosids</taxon>
        <taxon>malvids</taxon>
        <taxon>Brassicales</taxon>
        <taxon>Brassicaceae</taxon>
        <taxon>Brassiceae</taxon>
        <taxon>Brassica</taxon>
    </lineage>
</organism>
<dbReference type="InterPro" id="IPR001878">
    <property type="entry name" value="Znf_CCHC"/>
</dbReference>
<feature type="compositionally biased region" description="Polar residues" evidence="1">
    <location>
        <begin position="164"/>
        <end position="179"/>
    </location>
</feature>
<feature type="compositionally biased region" description="Acidic residues" evidence="1">
    <location>
        <begin position="276"/>
        <end position="289"/>
    </location>
</feature>
<dbReference type="SMART" id="SM00343">
    <property type="entry name" value="ZnF_C2HC"/>
    <property type="match status" value="2"/>
</dbReference>
<feature type="compositionally biased region" description="Basic and acidic residues" evidence="1">
    <location>
        <begin position="238"/>
        <end position="247"/>
    </location>
</feature>
<dbReference type="GO" id="GO:0008270">
    <property type="term" value="F:zinc ion binding"/>
    <property type="evidence" value="ECO:0007669"/>
    <property type="project" value="InterPro"/>
</dbReference>
<reference evidence="3 4" key="1">
    <citation type="submission" date="2020-02" db="EMBL/GenBank/DDBJ databases">
        <authorList>
            <person name="Ma Q."/>
            <person name="Huang Y."/>
            <person name="Song X."/>
            <person name="Pei D."/>
        </authorList>
    </citation>
    <scope>NUCLEOTIDE SEQUENCE [LARGE SCALE GENOMIC DNA]</scope>
    <source>
        <strain evidence="3">Sxm20200214</strain>
        <tissue evidence="3">Leaf</tissue>
    </source>
</reference>
<evidence type="ECO:0000256" key="1">
    <source>
        <dbReference type="SAM" id="MobiDB-lite"/>
    </source>
</evidence>
<dbReference type="Gene3D" id="4.10.60.10">
    <property type="entry name" value="Zinc finger, CCHC-type"/>
    <property type="match status" value="1"/>
</dbReference>
<keyword evidence="4" id="KW-1185">Reference proteome</keyword>
<feature type="region of interest" description="Disordered" evidence="1">
    <location>
        <begin position="164"/>
        <end position="325"/>
    </location>
</feature>
<dbReference type="AlphaFoldDB" id="A0A8X7UGW0"/>
<feature type="compositionally biased region" description="Basic residues" evidence="1">
    <location>
        <begin position="183"/>
        <end position="196"/>
    </location>
</feature>
<evidence type="ECO:0000259" key="2">
    <source>
        <dbReference type="SMART" id="SM00343"/>
    </source>
</evidence>
<gene>
    <name evidence="3" type="ORF">Bca52824_058156</name>
</gene>
<proteinExistence type="predicted"/>
<feature type="compositionally biased region" description="Low complexity" evidence="1">
    <location>
        <begin position="255"/>
        <end position="275"/>
    </location>
</feature>
<feature type="domain" description="CCHC-type" evidence="2">
    <location>
        <begin position="129"/>
        <end position="145"/>
    </location>
</feature>
<protein>
    <recommendedName>
        <fullName evidence="2">CCHC-type domain-containing protein</fullName>
    </recommendedName>
</protein>
<evidence type="ECO:0000313" key="4">
    <source>
        <dbReference type="Proteomes" id="UP000886595"/>
    </source>
</evidence>
<dbReference type="EMBL" id="JAAMPC010000012">
    <property type="protein sequence ID" value="KAG2275601.1"/>
    <property type="molecule type" value="Genomic_DNA"/>
</dbReference>
<sequence length="325" mass="36434">MANNHRCVVSDTRVIKQCLWQIEGQTMFVDKWEPGVIPTKPELTSAPIWLELRQVPFQFFHEDGLERIAGLVGHPKFLHPATTNKTNLEVAKVFTIIDPRKPLPEAVNVQFDSGEISRVLVSSPWMPPVCESCKEIGHVTKRCPSSVAAKPCSRCKSLTHISANCPQKQSQDPQRNNPEPTKRRTRRSKSRGKQFWKRADQVILPQTEAPRTEAPLPIASTDYQHTEIVKHSKLGTGGDREVGKRSETPPYLKVSRPGSGSDISGSSKSDLPSDSSDVETSDSELEEGEFSDRDRDFQVVHNKKKFSGLKQSDQKGNRGRSLKLY</sequence>
<dbReference type="GO" id="GO:0003676">
    <property type="term" value="F:nucleic acid binding"/>
    <property type="evidence" value="ECO:0007669"/>
    <property type="project" value="InterPro"/>
</dbReference>
<comment type="caution">
    <text evidence="3">The sequence shown here is derived from an EMBL/GenBank/DDBJ whole genome shotgun (WGS) entry which is preliminary data.</text>
</comment>
<feature type="domain" description="CCHC-type" evidence="2">
    <location>
        <begin position="151"/>
        <end position="167"/>
    </location>
</feature>
<accession>A0A8X7UGW0</accession>
<dbReference type="PANTHER" id="PTHR31286">
    <property type="entry name" value="GLYCINE-RICH CELL WALL STRUCTURAL PROTEIN 1.8-LIKE"/>
    <property type="match status" value="1"/>
</dbReference>
<dbReference type="InterPro" id="IPR040256">
    <property type="entry name" value="At4g02000-like"/>
</dbReference>
<dbReference type="InterPro" id="IPR036875">
    <property type="entry name" value="Znf_CCHC_sf"/>
</dbReference>
<name>A0A8X7UGW0_BRACI</name>